<dbReference type="Proteomes" id="UP001358193">
    <property type="component" value="Segment"/>
</dbReference>
<name>A0ABZ0Z3I0_9CAUD</name>
<reference evidence="2 3" key="1">
    <citation type="submission" date="2023-11" db="EMBL/GenBank/DDBJ databases">
        <authorList>
            <person name="Cook R."/>
            <person name="Crisci M."/>
            <person name="Pye H."/>
            <person name="Adriaenssens E."/>
            <person name="Santini J."/>
        </authorList>
    </citation>
    <scope>NUCLEOTIDE SEQUENCE [LARGE SCALE GENOMIC DNA]</scope>
    <source>
        <strain evidence="2">Lak_Megaphage_Sonny</strain>
    </source>
</reference>
<evidence type="ECO:0000313" key="2">
    <source>
        <dbReference type="EMBL" id="WQJ53765.1"/>
    </source>
</evidence>
<keyword evidence="1" id="KW-1133">Transmembrane helix</keyword>
<evidence type="ECO:0000313" key="3">
    <source>
        <dbReference type="Proteomes" id="UP001358193"/>
    </source>
</evidence>
<dbReference type="EMBL" id="OR769223">
    <property type="protein sequence ID" value="WQJ53765.1"/>
    <property type="molecule type" value="Genomic_DNA"/>
</dbReference>
<keyword evidence="3" id="KW-1185">Reference proteome</keyword>
<sequence length="205" mass="23532">MFFQKCNWSIIYAFICILLICNIICVSRCTRIYSNYSENFRDTIYIEHRNGVKTIQMAGLPDGIVQKVRSSGLQINSYKYMIIRELYTSKLDTIMIGDDDYYYIEEGDTILGSIKNMYIDTVIRFDTIFIHIENANNKAKAYVLKGFPNGIVVEGKCNINSKTKEPISNTCTLTIRSLSNSKLINLPVGKYDYDRINLGDTIYGQ</sequence>
<feature type="transmembrane region" description="Helical" evidence="1">
    <location>
        <begin position="6"/>
        <end position="26"/>
    </location>
</feature>
<accession>A0ABZ0Z3I0</accession>
<keyword evidence="1" id="KW-0472">Membrane</keyword>
<evidence type="ECO:0000256" key="1">
    <source>
        <dbReference type="SAM" id="Phobius"/>
    </source>
</evidence>
<keyword evidence="1" id="KW-0812">Transmembrane</keyword>
<proteinExistence type="predicted"/>
<protein>
    <submittedName>
        <fullName evidence="2">Uncharacterized protein</fullName>
    </submittedName>
</protein>
<organism evidence="2 3">
    <name type="scientific">phage Lak_Megaphage_Sonny</name>
    <dbReference type="NCBI Taxonomy" id="3109229"/>
    <lineage>
        <taxon>Viruses</taxon>
        <taxon>Duplodnaviria</taxon>
        <taxon>Heunggongvirae</taxon>
        <taxon>Uroviricota</taxon>
        <taxon>Caudoviricetes</taxon>
        <taxon>Caudoviricetes code 15 clade</taxon>
    </lineage>
</organism>